<proteinExistence type="predicted"/>
<dbReference type="EMBL" id="RBAH01000016">
    <property type="protein sequence ID" value="RKN79203.1"/>
    <property type="molecule type" value="Genomic_DNA"/>
</dbReference>
<reference evidence="1 2" key="1">
    <citation type="journal article" date="2007" name="Int. J. Syst. Evol. Microbiol.">
        <title>Paenibacillus ginsengarvi sp. nov., isolated from soil from ginseng cultivation.</title>
        <authorList>
            <person name="Yoon M.H."/>
            <person name="Ten L.N."/>
            <person name="Im W.T."/>
        </authorList>
    </citation>
    <scope>NUCLEOTIDE SEQUENCE [LARGE SCALE GENOMIC DNA]</scope>
    <source>
        <strain evidence="1 2">KCTC 13059</strain>
    </source>
</reference>
<protein>
    <submittedName>
        <fullName evidence="1">Uncharacterized protein</fullName>
    </submittedName>
</protein>
<comment type="caution">
    <text evidence="1">The sequence shown here is derived from an EMBL/GenBank/DDBJ whole genome shotgun (WGS) entry which is preliminary data.</text>
</comment>
<gene>
    <name evidence="1" type="ORF">D7M11_21210</name>
</gene>
<name>A0A3B0C0K2_9BACL</name>
<keyword evidence="2" id="KW-1185">Reference proteome</keyword>
<dbReference type="OrthoDB" id="2570745at2"/>
<dbReference type="RefSeq" id="WP_120749258.1">
    <property type="nucleotide sequence ID" value="NZ_RBAH01000016.1"/>
</dbReference>
<dbReference type="AlphaFoldDB" id="A0A3B0C0K2"/>
<evidence type="ECO:0000313" key="2">
    <source>
        <dbReference type="Proteomes" id="UP000282311"/>
    </source>
</evidence>
<organism evidence="1 2">
    <name type="scientific">Paenibacillus ginsengarvi</name>
    <dbReference type="NCBI Taxonomy" id="400777"/>
    <lineage>
        <taxon>Bacteria</taxon>
        <taxon>Bacillati</taxon>
        <taxon>Bacillota</taxon>
        <taxon>Bacilli</taxon>
        <taxon>Bacillales</taxon>
        <taxon>Paenibacillaceae</taxon>
        <taxon>Paenibacillus</taxon>
    </lineage>
</organism>
<accession>A0A3B0C0K2</accession>
<sequence>MNRKETLNITIAGTWSTYAGSMMSILNNCGMWDSDRSLADFMGMTGIAFQFIVHKACASSSVTAYDWESDHPSFLKRIGVKTDFCFSVPSQSDYQNVCKIAEKEIKDSIHAGRGVVLWGIDTGEFGIVSGYDDDEKIFYVSGIGSSDGVTSSPILYSNLGRTFQPAPIMYCHYPISYEPRKEHDIFADSLTFYVRYMRESNIRGDFDQGLAAYDYWIHAMNTDFQPFGLRYITGVYTERKILTYQYFEGHNKYLSPDFIEIWDNIQVIFRKIHFDILEQNFNGWNHLHKSVSKTQAKAVQNLLSQAKILEERALQLAI</sequence>
<evidence type="ECO:0000313" key="1">
    <source>
        <dbReference type="EMBL" id="RKN79203.1"/>
    </source>
</evidence>
<dbReference type="Proteomes" id="UP000282311">
    <property type="component" value="Unassembled WGS sequence"/>
</dbReference>